<evidence type="ECO:0000313" key="8">
    <source>
        <dbReference type="EMBL" id="PIM52846.1"/>
    </source>
</evidence>
<dbReference type="OrthoDB" id="5935280at2"/>
<evidence type="ECO:0000256" key="6">
    <source>
        <dbReference type="SAM" id="Phobius"/>
    </source>
</evidence>
<protein>
    <recommendedName>
        <fullName evidence="7">RDD domain-containing protein</fullName>
    </recommendedName>
</protein>
<keyword evidence="5 6" id="KW-0472">Membrane</keyword>
<gene>
    <name evidence="8" type="ORF">CS062_12640</name>
</gene>
<feature type="domain" description="RDD" evidence="7">
    <location>
        <begin position="7"/>
        <end position="129"/>
    </location>
</feature>
<dbReference type="Gene3D" id="3.90.226.10">
    <property type="entry name" value="2-enoyl-CoA Hydratase, Chain A, domain 1"/>
    <property type="match status" value="1"/>
</dbReference>
<feature type="transmembrane region" description="Helical" evidence="6">
    <location>
        <begin position="12"/>
        <end position="34"/>
    </location>
</feature>
<dbReference type="GO" id="GO:0005886">
    <property type="term" value="C:plasma membrane"/>
    <property type="evidence" value="ECO:0007669"/>
    <property type="project" value="UniProtKB-SubCell"/>
</dbReference>
<proteinExistence type="predicted"/>
<evidence type="ECO:0000256" key="1">
    <source>
        <dbReference type="ARBA" id="ARBA00004651"/>
    </source>
</evidence>
<dbReference type="InterPro" id="IPR029045">
    <property type="entry name" value="ClpP/crotonase-like_dom_sf"/>
</dbReference>
<feature type="transmembrane region" description="Helical" evidence="6">
    <location>
        <begin position="194"/>
        <end position="217"/>
    </location>
</feature>
<evidence type="ECO:0000256" key="5">
    <source>
        <dbReference type="ARBA" id="ARBA00023136"/>
    </source>
</evidence>
<dbReference type="Pfam" id="PF06271">
    <property type="entry name" value="RDD"/>
    <property type="match status" value="1"/>
</dbReference>
<accession>A0A2G9C8V6</accession>
<keyword evidence="4 6" id="KW-1133">Transmembrane helix</keyword>
<sequence>MSNQSVGLAPRALAMVIDGALMLAASTLLMWAVYGDPVSKWTDLRPGTLAINWLLPLAVCVLFWSWQGATPGKLVAGIKVVDTRSGKHPSPLQAALRWVGYLVSAIPLFAGFLWARVDAEGRTWHDRLSRTAVERSREAPADGEGLLIGYIASHWRGEQNLAQSFWINHVLLTWPVAAGVQGLVAWLATKSEGLQGVAIALLIAWPLLIVIEVWSAVGTWRSVRGYVDAGGSYLISGLARLSLLGSFLQIAFSLALGVFSEFPELWKLARGIDPIGNVRLSVSADGRTMQFNGPIGAGDAHRLGTLLSESPAVRLLEVASPGGRVTEAERMVELIRQRGVGTRAVGNCESACTLVFLAGNKRQLMPGAQLGFHRASSGTFNPAFDEIANQELARTYRRMELPEDFIEKTLSTPSRRMWYPAADDLVRHSLILPPPRTLDVALPEGDKPGQYAPLVDYVNALRASDAWFRLDQRFPGLIDDAAGRMRNAHMALAGSEHAAAGAQIAAQAALAPNVREMLLNGSRDLRRRYLQVLRAQLTAAQALGAETCQSWLSGSPVPRRLLPEEAMALEARWLTESAAETAPLRARALQATALELEVVARTVGATAAGAFSKLWTDGDAGPAPISCERASLVLNQLQRSTAVAPRELAERVVFQNVR</sequence>
<feature type="transmembrane region" description="Helical" evidence="6">
    <location>
        <begin position="46"/>
        <end position="66"/>
    </location>
</feature>
<reference evidence="8 9" key="1">
    <citation type="submission" date="2017-11" db="EMBL/GenBank/DDBJ databases">
        <title>Draft genome sequence of Mitsuaria sp. HWN-4.</title>
        <authorList>
            <person name="Gundlapally S.R."/>
        </authorList>
    </citation>
    <scope>NUCLEOTIDE SEQUENCE [LARGE SCALE GENOMIC DNA]</scope>
    <source>
        <strain evidence="8 9">HWN-4</strain>
    </source>
</reference>
<dbReference type="RefSeq" id="WP_099861995.1">
    <property type="nucleotide sequence ID" value="NZ_PEOG01000030.1"/>
</dbReference>
<comment type="caution">
    <text evidence="8">The sequence shown here is derived from an EMBL/GenBank/DDBJ whole genome shotgun (WGS) entry which is preliminary data.</text>
</comment>
<keyword evidence="9" id="KW-1185">Reference proteome</keyword>
<feature type="transmembrane region" description="Helical" evidence="6">
    <location>
        <begin position="165"/>
        <end position="188"/>
    </location>
</feature>
<comment type="subcellular location">
    <subcellularLocation>
        <location evidence="1">Cell membrane</location>
        <topology evidence="1">Multi-pass membrane protein</topology>
    </subcellularLocation>
</comment>
<dbReference type="InterPro" id="IPR023562">
    <property type="entry name" value="ClpP/TepA"/>
</dbReference>
<keyword evidence="2" id="KW-1003">Cell membrane</keyword>
<organism evidence="8 9">
    <name type="scientific">Roseateles chitinivorans</name>
    <dbReference type="NCBI Taxonomy" id="2917965"/>
    <lineage>
        <taxon>Bacteria</taxon>
        <taxon>Pseudomonadati</taxon>
        <taxon>Pseudomonadota</taxon>
        <taxon>Betaproteobacteria</taxon>
        <taxon>Burkholderiales</taxon>
        <taxon>Sphaerotilaceae</taxon>
        <taxon>Roseateles</taxon>
    </lineage>
</organism>
<evidence type="ECO:0000256" key="2">
    <source>
        <dbReference type="ARBA" id="ARBA00022475"/>
    </source>
</evidence>
<evidence type="ECO:0000313" key="9">
    <source>
        <dbReference type="Proteomes" id="UP000231501"/>
    </source>
</evidence>
<dbReference type="PANTHER" id="PTHR36115:SF6">
    <property type="entry name" value="PROLINE-RICH ANTIGEN HOMOLOG"/>
    <property type="match status" value="1"/>
</dbReference>
<dbReference type="InterPro" id="IPR051791">
    <property type="entry name" value="Pra-immunoreactive"/>
</dbReference>
<dbReference type="Pfam" id="PF00574">
    <property type="entry name" value="CLP_protease"/>
    <property type="match status" value="1"/>
</dbReference>
<dbReference type="Proteomes" id="UP000231501">
    <property type="component" value="Unassembled WGS sequence"/>
</dbReference>
<dbReference type="SUPFAM" id="SSF52096">
    <property type="entry name" value="ClpP/crotonase"/>
    <property type="match status" value="1"/>
</dbReference>
<dbReference type="EMBL" id="PEOG01000030">
    <property type="protein sequence ID" value="PIM52846.1"/>
    <property type="molecule type" value="Genomic_DNA"/>
</dbReference>
<feature type="transmembrane region" description="Helical" evidence="6">
    <location>
        <begin position="238"/>
        <end position="259"/>
    </location>
</feature>
<evidence type="ECO:0000256" key="4">
    <source>
        <dbReference type="ARBA" id="ARBA00022989"/>
    </source>
</evidence>
<feature type="transmembrane region" description="Helical" evidence="6">
    <location>
        <begin position="98"/>
        <end position="117"/>
    </location>
</feature>
<dbReference type="InterPro" id="IPR010432">
    <property type="entry name" value="RDD"/>
</dbReference>
<keyword evidence="3 6" id="KW-0812">Transmembrane</keyword>
<evidence type="ECO:0000259" key="7">
    <source>
        <dbReference type="Pfam" id="PF06271"/>
    </source>
</evidence>
<name>A0A2G9C8V6_9BURK</name>
<dbReference type="PANTHER" id="PTHR36115">
    <property type="entry name" value="PROLINE-RICH ANTIGEN HOMOLOG-RELATED"/>
    <property type="match status" value="1"/>
</dbReference>
<evidence type="ECO:0000256" key="3">
    <source>
        <dbReference type="ARBA" id="ARBA00022692"/>
    </source>
</evidence>
<dbReference type="AlphaFoldDB" id="A0A2G9C8V6"/>